<organism evidence="3 4">
    <name type="scientific">Accipiter nisus</name>
    <name type="common">Eurasian sparrowhawk</name>
    <dbReference type="NCBI Taxonomy" id="211598"/>
    <lineage>
        <taxon>Eukaryota</taxon>
        <taxon>Metazoa</taxon>
        <taxon>Chordata</taxon>
        <taxon>Craniata</taxon>
        <taxon>Vertebrata</taxon>
        <taxon>Euteleostomi</taxon>
        <taxon>Archelosauria</taxon>
        <taxon>Archosauria</taxon>
        <taxon>Dinosauria</taxon>
        <taxon>Saurischia</taxon>
        <taxon>Theropoda</taxon>
        <taxon>Coelurosauria</taxon>
        <taxon>Aves</taxon>
        <taxon>Neognathae</taxon>
        <taxon>Neoaves</taxon>
        <taxon>Telluraves</taxon>
        <taxon>Accipitrimorphae</taxon>
        <taxon>Accipitriformes</taxon>
        <taxon>Accipitridae</taxon>
        <taxon>Accipitrinae</taxon>
        <taxon>Accipiter</taxon>
    </lineage>
</organism>
<reference evidence="3" key="1">
    <citation type="submission" date="2025-08" db="UniProtKB">
        <authorList>
            <consortium name="Ensembl"/>
        </authorList>
    </citation>
    <scope>IDENTIFICATION</scope>
</reference>
<dbReference type="PANTHER" id="PTHR14107:SF15">
    <property type="entry name" value="DYSTROPHIA MYOTONICA WD REPEAT-CONTAINING PROTEIN"/>
    <property type="match status" value="1"/>
</dbReference>
<protein>
    <submittedName>
        <fullName evidence="3">Uncharacterized protein</fullName>
    </submittedName>
</protein>
<name>A0A8B9MD45_9AVES</name>
<evidence type="ECO:0000256" key="1">
    <source>
        <dbReference type="ARBA" id="ARBA00022574"/>
    </source>
</evidence>
<dbReference type="Ensembl" id="ENSANIT00000005984.1">
    <property type="protein sequence ID" value="ENSANIP00000005794.1"/>
    <property type="gene ID" value="ENSANIG00000003977.1"/>
</dbReference>
<dbReference type="Proteomes" id="UP000694541">
    <property type="component" value="Unplaced"/>
</dbReference>
<dbReference type="Gene3D" id="2.130.10.10">
    <property type="entry name" value="YVTN repeat-like/Quinoprotein amine dehydrogenase"/>
    <property type="match status" value="1"/>
</dbReference>
<proteinExistence type="predicted"/>
<reference evidence="3" key="2">
    <citation type="submission" date="2025-09" db="UniProtKB">
        <authorList>
            <consortium name="Ensembl"/>
        </authorList>
    </citation>
    <scope>IDENTIFICATION</scope>
</reference>
<evidence type="ECO:0000256" key="2">
    <source>
        <dbReference type="ARBA" id="ARBA00022737"/>
    </source>
</evidence>
<dbReference type="AlphaFoldDB" id="A0A8B9MD45"/>
<evidence type="ECO:0000313" key="3">
    <source>
        <dbReference type="Ensembl" id="ENSANIP00000005794.1"/>
    </source>
</evidence>
<dbReference type="InterPro" id="IPR015943">
    <property type="entry name" value="WD40/YVTN_repeat-like_dom_sf"/>
</dbReference>
<dbReference type="PANTHER" id="PTHR14107">
    <property type="entry name" value="WD REPEAT PROTEIN"/>
    <property type="match status" value="1"/>
</dbReference>
<keyword evidence="4" id="KW-1185">Reference proteome</keyword>
<keyword evidence="1" id="KW-0853">WD repeat</keyword>
<dbReference type="InterPro" id="IPR051362">
    <property type="entry name" value="WD_repeat_creC_regulators"/>
</dbReference>
<keyword evidence="2" id="KW-0677">Repeat</keyword>
<accession>A0A8B9MD45</accession>
<evidence type="ECO:0000313" key="4">
    <source>
        <dbReference type="Proteomes" id="UP000694541"/>
    </source>
</evidence>
<sequence length="230" mass="24488">MAAVVSGAGDGFAALPVQPLELKSQFRTREGSYRLLGLESRPRAGPAAGPGPPALPPVRLSMVRLALPPAEEPGGPAERSRVCFNLGRELYFYGGSLDLHKPIDKRIYKGTQPTCHDFNQFTAAADTIGLLVGFSAGQVQYLDLVKKDTSNETPGLRCDTDSGPQMPLFLDLPLVTHQGCASALSCVPKHATLGFAFGDTPELCHSMHSCPQTCWFGLCPQQCSGDAPCC</sequence>